<dbReference type="EMBL" id="CP009888">
    <property type="protein sequence ID" value="AIY65117.1"/>
    <property type="molecule type" value="Genomic_DNA"/>
</dbReference>
<feature type="domain" description="PPIase cyclophilin-type" evidence="5">
    <location>
        <begin position="69"/>
        <end position="212"/>
    </location>
</feature>
<dbReference type="KEGG" id="pseo:OM33_08070"/>
<accession>A0A0A7EGN8</accession>
<evidence type="ECO:0000256" key="3">
    <source>
        <dbReference type="ARBA" id="ARBA00023235"/>
    </source>
</evidence>
<comment type="function">
    <text evidence="4">PPIases accelerate the folding of proteins. It catalyzes the cis-trans isomerization of proline imidic peptide bonds in oligopeptides.</text>
</comment>
<keyword evidence="4" id="KW-0732">Signal</keyword>
<dbReference type="GO" id="GO:0003755">
    <property type="term" value="F:peptidyl-prolyl cis-trans isomerase activity"/>
    <property type="evidence" value="ECO:0007669"/>
    <property type="project" value="UniProtKB-UniRule"/>
</dbReference>
<dbReference type="STRING" id="1348114.OM33_08070"/>
<dbReference type="InterPro" id="IPR020892">
    <property type="entry name" value="Cyclophilin-type_PPIase_CS"/>
</dbReference>
<dbReference type="InterPro" id="IPR029000">
    <property type="entry name" value="Cyclophilin-like_dom_sf"/>
</dbReference>
<dbReference type="PROSITE" id="PS00170">
    <property type="entry name" value="CSA_PPIASE_1"/>
    <property type="match status" value="1"/>
</dbReference>
<comment type="similarity">
    <text evidence="1 4">Belongs to the cyclophilin-type PPIase family.</text>
</comment>
<keyword evidence="7" id="KW-1185">Reference proteome</keyword>
<protein>
    <recommendedName>
        <fullName evidence="4">Peptidyl-prolyl cis-trans isomerase</fullName>
        <shortName evidence="4">PPIase</shortName>
        <ecNumber evidence="4">5.2.1.8</ecNumber>
    </recommendedName>
</protein>
<evidence type="ECO:0000313" key="7">
    <source>
        <dbReference type="Proteomes" id="UP000030341"/>
    </source>
</evidence>
<feature type="chain" id="PRO_5006513853" description="Peptidyl-prolyl cis-trans isomerase" evidence="4">
    <location>
        <begin position="23"/>
        <end position="215"/>
    </location>
</feature>
<evidence type="ECO:0000256" key="4">
    <source>
        <dbReference type="RuleBase" id="RU363019"/>
    </source>
</evidence>
<evidence type="ECO:0000259" key="5">
    <source>
        <dbReference type="PROSITE" id="PS50072"/>
    </source>
</evidence>
<proteinExistence type="inferred from homology"/>
<dbReference type="InterPro" id="IPR002130">
    <property type="entry name" value="Cyclophilin-type_PPIase_dom"/>
</dbReference>
<dbReference type="HOGENOM" id="CLU_012062_16_3_6"/>
<dbReference type="Gene3D" id="2.40.100.10">
    <property type="entry name" value="Cyclophilin-like"/>
    <property type="match status" value="1"/>
</dbReference>
<evidence type="ECO:0000256" key="2">
    <source>
        <dbReference type="ARBA" id="ARBA00023110"/>
    </source>
</evidence>
<dbReference type="AlphaFoldDB" id="A0A0A7EGN8"/>
<dbReference type="CDD" id="cd00317">
    <property type="entry name" value="cyclophilin"/>
    <property type="match status" value="1"/>
</dbReference>
<gene>
    <name evidence="6" type="ORF">OM33_08070</name>
</gene>
<dbReference type="Proteomes" id="UP000030341">
    <property type="component" value="Chromosome 1"/>
</dbReference>
<dbReference type="GO" id="GO:0006457">
    <property type="term" value="P:protein folding"/>
    <property type="evidence" value="ECO:0007669"/>
    <property type="project" value="InterPro"/>
</dbReference>
<dbReference type="PANTHER" id="PTHR45625">
    <property type="entry name" value="PEPTIDYL-PROLYL CIS-TRANS ISOMERASE-RELATED"/>
    <property type="match status" value="1"/>
</dbReference>
<dbReference type="RefSeq" id="WP_038640706.1">
    <property type="nucleotide sequence ID" value="NZ_CP009888.1"/>
</dbReference>
<organism evidence="6 7">
    <name type="scientific">Pseudoalteromonas piratica</name>
    <dbReference type="NCBI Taxonomy" id="1348114"/>
    <lineage>
        <taxon>Bacteria</taxon>
        <taxon>Pseudomonadati</taxon>
        <taxon>Pseudomonadota</taxon>
        <taxon>Gammaproteobacteria</taxon>
        <taxon>Alteromonadales</taxon>
        <taxon>Pseudoalteromonadaceae</taxon>
        <taxon>Pseudoalteromonas</taxon>
    </lineage>
</organism>
<reference evidence="6 7" key="1">
    <citation type="submission" date="2014-11" db="EMBL/GenBank/DDBJ databases">
        <title>Complete Genome Sequence of Pseudoalteromonas sp. Strain OCN003 Isolated from Kaneohe Bay, Oahu, Hawaii.</title>
        <authorList>
            <person name="Beurmann S."/>
            <person name="Videau P."/>
            <person name="Ushijima B."/>
            <person name="Smith A.M."/>
            <person name="Aeby G.S."/>
            <person name="Callahan S.M."/>
            <person name="Belcaid M."/>
        </authorList>
    </citation>
    <scope>NUCLEOTIDE SEQUENCE [LARGE SCALE GENOMIC DNA]</scope>
    <source>
        <strain evidence="6 7">OCN003</strain>
    </source>
</reference>
<dbReference type="PANTHER" id="PTHR45625:SF4">
    <property type="entry name" value="PEPTIDYLPROLYL ISOMERASE DOMAIN AND WD REPEAT-CONTAINING PROTEIN 1"/>
    <property type="match status" value="1"/>
</dbReference>
<sequence>MNMLRNSLLSVSAALLLSACWFQDPAIKQVEQFITEQKVDKQTEGWRTKLTMPPKLTFAEDATYYWVLQTTLGEMKFELFHKTAPMHASSTIYLTTLGFYDSLIFHRVINDFMAQGGDPLGNGRGFPGYRYAGEFEPLVPHDQKGLLSMANAGPNTDGSQFFITFRATPHLNGRHTVFGKLVSDEKTLDLFNENGSRSGQPKQKLEILSAKILVE</sequence>
<keyword evidence="3 4" id="KW-0413">Isomerase</keyword>
<dbReference type="PRINTS" id="PR00153">
    <property type="entry name" value="CSAPPISMRASE"/>
</dbReference>
<evidence type="ECO:0000313" key="6">
    <source>
        <dbReference type="EMBL" id="AIY65117.1"/>
    </source>
</evidence>
<dbReference type="SUPFAM" id="SSF50891">
    <property type="entry name" value="Cyclophilin-like"/>
    <property type="match status" value="1"/>
</dbReference>
<name>A0A0A7EGN8_9GAMM</name>
<evidence type="ECO:0000256" key="1">
    <source>
        <dbReference type="ARBA" id="ARBA00007365"/>
    </source>
</evidence>
<feature type="signal peptide" evidence="4">
    <location>
        <begin position="1"/>
        <end position="22"/>
    </location>
</feature>
<dbReference type="eggNOG" id="COG0652">
    <property type="taxonomic scope" value="Bacteria"/>
</dbReference>
<keyword evidence="2 4" id="KW-0697">Rotamase</keyword>
<dbReference type="InterPro" id="IPR044666">
    <property type="entry name" value="Cyclophilin_A-like"/>
</dbReference>
<dbReference type="EC" id="5.2.1.8" evidence="4"/>
<dbReference type="Pfam" id="PF00160">
    <property type="entry name" value="Pro_isomerase"/>
    <property type="match status" value="1"/>
</dbReference>
<dbReference type="PROSITE" id="PS51257">
    <property type="entry name" value="PROKAR_LIPOPROTEIN"/>
    <property type="match status" value="1"/>
</dbReference>
<comment type="catalytic activity">
    <reaction evidence="4">
        <text>[protein]-peptidylproline (omega=180) = [protein]-peptidylproline (omega=0)</text>
        <dbReference type="Rhea" id="RHEA:16237"/>
        <dbReference type="Rhea" id="RHEA-COMP:10747"/>
        <dbReference type="Rhea" id="RHEA-COMP:10748"/>
        <dbReference type="ChEBI" id="CHEBI:83833"/>
        <dbReference type="ChEBI" id="CHEBI:83834"/>
        <dbReference type="EC" id="5.2.1.8"/>
    </reaction>
</comment>
<dbReference type="PROSITE" id="PS50072">
    <property type="entry name" value="CSA_PPIASE_2"/>
    <property type="match status" value="1"/>
</dbReference>
<dbReference type="OrthoDB" id="9807797at2"/>